<dbReference type="Gene3D" id="3.40.1000.70">
    <property type="entry name" value="PknH-like extracellular domain"/>
    <property type="match status" value="1"/>
</dbReference>
<comment type="caution">
    <text evidence="2">The sequence shown here is derived from an EMBL/GenBank/DDBJ whole genome shotgun (WGS) entry which is preliminary data.</text>
</comment>
<organism evidence="2 3">
    <name type="scientific">Mycolicibacter arupensis</name>
    <dbReference type="NCBI Taxonomy" id="342002"/>
    <lineage>
        <taxon>Bacteria</taxon>
        <taxon>Bacillati</taxon>
        <taxon>Actinomycetota</taxon>
        <taxon>Actinomycetes</taxon>
        <taxon>Mycobacteriales</taxon>
        <taxon>Mycobacteriaceae</taxon>
        <taxon>Mycolicibacter</taxon>
    </lineage>
</organism>
<dbReference type="AlphaFoldDB" id="A0A5C7Y034"/>
<dbReference type="InterPro" id="IPR026954">
    <property type="entry name" value="PknH-like_Extracell"/>
</dbReference>
<evidence type="ECO:0000313" key="2">
    <source>
        <dbReference type="EMBL" id="TXI55189.1"/>
    </source>
</evidence>
<dbReference type="Proteomes" id="UP000321797">
    <property type="component" value="Unassembled WGS sequence"/>
</dbReference>
<gene>
    <name evidence="2" type="ORF">E6Q54_13070</name>
</gene>
<dbReference type="InterPro" id="IPR038232">
    <property type="entry name" value="PknH-like_Extracell_sf"/>
</dbReference>
<sequence length="233" mass="25443">MCRRPRPLRLDDHARPNCFGKRISVVHQNCFTWFRTFAVACCLAAGLVGCQSGGVNAVPGIDPDAVIVGLDDVRRITDRDDLTAQPVMDAPPSFQEHSRSPDQCRPVFGLEDAFGNNWSQFRAVTYTAVGGEISTIATVAQGIGIYPSEGMARSEFERLISSVDACAALHARLYGFTLNRLDPSTVSLVFPENSQSVVYRLASSTLIDVVVQGIPRSDQIAETVTHMISERLN</sequence>
<name>A0A5C7Y034_9MYCO</name>
<dbReference type="EMBL" id="SSGD01000072">
    <property type="protein sequence ID" value="TXI55189.1"/>
    <property type="molecule type" value="Genomic_DNA"/>
</dbReference>
<evidence type="ECO:0000313" key="3">
    <source>
        <dbReference type="Proteomes" id="UP000321797"/>
    </source>
</evidence>
<reference evidence="2 3" key="1">
    <citation type="submission" date="2018-09" db="EMBL/GenBank/DDBJ databases">
        <title>Metagenome Assembled Genomes from an Advanced Water Purification Facility.</title>
        <authorList>
            <person name="Stamps B.W."/>
            <person name="Spear J.R."/>
        </authorList>
    </citation>
    <scope>NUCLEOTIDE SEQUENCE [LARGE SCALE GENOMIC DNA]</scope>
    <source>
        <strain evidence="2">Bin_29_2</strain>
    </source>
</reference>
<dbReference type="Pfam" id="PF14032">
    <property type="entry name" value="PknH_C"/>
    <property type="match status" value="1"/>
</dbReference>
<proteinExistence type="predicted"/>
<evidence type="ECO:0000259" key="1">
    <source>
        <dbReference type="Pfam" id="PF14032"/>
    </source>
</evidence>
<protein>
    <submittedName>
        <fullName evidence="2">Sensor domain-containing protein</fullName>
    </submittedName>
</protein>
<accession>A0A5C7Y034</accession>
<feature type="domain" description="PknH-like extracellular" evidence="1">
    <location>
        <begin position="59"/>
        <end position="231"/>
    </location>
</feature>